<dbReference type="FunFam" id="3.40.50.2000:FF:000101">
    <property type="entry name" value="Glycosyltransferase"/>
    <property type="match status" value="1"/>
</dbReference>
<evidence type="ECO:0000256" key="4">
    <source>
        <dbReference type="RuleBase" id="RU003718"/>
    </source>
</evidence>
<comment type="similarity">
    <text evidence="1 4">Belongs to the UDP-glycosyltransferase family.</text>
</comment>
<dbReference type="AlphaFoldDB" id="A0AAV7DV06"/>
<keyword evidence="2 4" id="KW-0328">Glycosyltransferase</keyword>
<dbReference type="GO" id="GO:0080043">
    <property type="term" value="F:quercetin 3-O-glucosyltransferase activity"/>
    <property type="evidence" value="ECO:0007669"/>
    <property type="project" value="TreeGrafter"/>
</dbReference>
<evidence type="ECO:0000256" key="2">
    <source>
        <dbReference type="ARBA" id="ARBA00022676"/>
    </source>
</evidence>
<protein>
    <recommendedName>
        <fullName evidence="5">Glycosyltransferase</fullName>
        <ecNumber evidence="5">2.4.1.-</ecNumber>
    </recommendedName>
</protein>
<gene>
    <name evidence="6" type="ORF">H6P81_020539</name>
</gene>
<dbReference type="EC" id="2.4.1.-" evidence="5"/>
<evidence type="ECO:0000256" key="3">
    <source>
        <dbReference type="ARBA" id="ARBA00022679"/>
    </source>
</evidence>
<evidence type="ECO:0000256" key="5">
    <source>
        <dbReference type="RuleBase" id="RU362057"/>
    </source>
</evidence>
<proteinExistence type="inferred from homology"/>
<sequence length="486" mass="53630">MAAEEGPEIHVLLVAFAAQGHMNPMLKFGKRLASKGLTVTLATTDAARERLSKLSFAHVSGTTTDRRRPRHEIRLEYFSDGMSPEFDRGTHMDYFFQQIGEHGPGNLADLVRRVYPSRGRRRLRCIINNPFVPWVADVAAELGIPCAMLWIQPCALYATYYRYYTGLNEFPPLDGDTFEVHLPGLPVLKKEDLPSFLLPSNPLPTIPKVLAQCFRDMEKVKWVLGNSFYELEKTAVDSMQTVRPIVPVGPLVPPEILGNELDDATNSTSTLMVDMWQPDEQCLRWLDRKPPASVVYISFGSVVVLSPKEAENFADALRKSDFPFLWVIKPGQEDGGKHDGGVDDFMKGMEDRGLVVTWCPQAKVLSHPSVACFVTHCGWNSTVEAVAAGVPAVAYPQWTDQPTNAKLLVDVLKMGVRMRAGPDGVVDRDEAERCIGEVMTGPGSGEMKAAAVKWKEAARAAVAHGGSSDRNIQTFVEEIVATDSSS</sequence>
<dbReference type="PANTHER" id="PTHR11926:SF1441">
    <property type="entry name" value="GLYCOSYLTRANSFERASE"/>
    <property type="match status" value="1"/>
</dbReference>
<dbReference type="GO" id="GO:0080044">
    <property type="term" value="F:quercetin 7-O-glucosyltransferase activity"/>
    <property type="evidence" value="ECO:0007669"/>
    <property type="project" value="TreeGrafter"/>
</dbReference>
<keyword evidence="7" id="KW-1185">Reference proteome</keyword>
<reference evidence="6 7" key="1">
    <citation type="submission" date="2021-07" db="EMBL/GenBank/DDBJ databases">
        <title>The Aristolochia fimbriata genome: insights into angiosperm evolution, floral development and chemical biosynthesis.</title>
        <authorList>
            <person name="Jiao Y."/>
        </authorList>
    </citation>
    <scope>NUCLEOTIDE SEQUENCE [LARGE SCALE GENOMIC DNA]</scope>
    <source>
        <strain evidence="6">IBCAS-2021</strain>
        <tissue evidence="6">Leaf</tissue>
    </source>
</reference>
<name>A0AAV7DV06_ARIFI</name>
<dbReference type="PROSITE" id="PS00375">
    <property type="entry name" value="UDPGT"/>
    <property type="match status" value="1"/>
</dbReference>
<evidence type="ECO:0000313" key="7">
    <source>
        <dbReference type="Proteomes" id="UP000825729"/>
    </source>
</evidence>
<dbReference type="PANTHER" id="PTHR11926">
    <property type="entry name" value="GLUCOSYL/GLUCURONOSYL TRANSFERASES"/>
    <property type="match status" value="1"/>
</dbReference>
<dbReference type="EMBL" id="JAINDJ010000008">
    <property type="protein sequence ID" value="KAG9440374.1"/>
    <property type="molecule type" value="Genomic_DNA"/>
</dbReference>
<organism evidence="6 7">
    <name type="scientific">Aristolochia fimbriata</name>
    <name type="common">White veined hardy Dutchman's pipe vine</name>
    <dbReference type="NCBI Taxonomy" id="158543"/>
    <lineage>
        <taxon>Eukaryota</taxon>
        <taxon>Viridiplantae</taxon>
        <taxon>Streptophyta</taxon>
        <taxon>Embryophyta</taxon>
        <taxon>Tracheophyta</taxon>
        <taxon>Spermatophyta</taxon>
        <taxon>Magnoliopsida</taxon>
        <taxon>Magnoliidae</taxon>
        <taxon>Piperales</taxon>
        <taxon>Aristolochiaceae</taxon>
        <taxon>Aristolochia</taxon>
    </lineage>
</organism>
<comment type="caution">
    <text evidence="6">The sequence shown here is derived from an EMBL/GenBank/DDBJ whole genome shotgun (WGS) entry which is preliminary data.</text>
</comment>
<dbReference type="InterPro" id="IPR035595">
    <property type="entry name" value="UDP_glycos_trans_CS"/>
</dbReference>
<keyword evidence="3 4" id="KW-0808">Transferase</keyword>
<dbReference type="FunFam" id="3.40.50.2000:FF:000019">
    <property type="entry name" value="Glycosyltransferase"/>
    <property type="match status" value="1"/>
</dbReference>
<dbReference type="InterPro" id="IPR002213">
    <property type="entry name" value="UDP_glucos_trans"/>
</dbReference>
<evidence type="ECO:0000256" key="1">
    <source>
        <dbReference type="ARBA" id="ARBA00009995"/>
    </source>
</evidence>
<dbReference type="SUPFAM" id="SSF53756">
    <property type="entry name" value="UDP-Glycosyltransferase/glycogen phosphorylase"/>
    <property type="match status" value="1"/>
</dbReference>
<dbReference type="CDD" id="cd03784">
    <property type="entry name" value="GT1_Gtf-like"/>
    <property type="match status" value="1"/>
</dbReference>
<accession>A0AAV7DV06</accession>
<dbReference type="Pfam" id="PF00201">
    <property type="entry name" value="UDPGT"/>
    <property type="match status" value="1"/>
</dbReference>
<evidence type="ECO:0000313" key="6">
    <source>
        <dbReference type="EMBL" id="KAG9440374.1"/>
    </source>
</evidence>
<dbReference type="Gene3D" id="3.40.50.2000">
    <property type="entry name" value="Glycogen Phosphorylase B"/>
    <property type="match status" value="2"/>
</dbReference>
<dbReference type="Proteomes" id="UP000825729">
    <property type="component" value="Unassembled WGS sequence"/>
</dbReference>